<evidence type="ECO:0000256" key="2">
    <source>
        <dbReference type="ARBA" id="ARBA00022692"/>
    </source>
</evidence>
<feature type="transmembrane region" description="Helical" evidence="5">
    <location>
        <begin position="86"/>
        <end position="108"/>
    </location>
</feature>
<feature type="transmembrane region" description="Helical" evidence="5">
    <location>
        <begin position="31"/>
        <end position="48"/>
    </location>
</feature>
<comment type="subcellular location">
    <subcellularLocation>
        <location evidence="1">Membrane</location>
        <topology evidence="1">Multi-pass membrane protein</topology>
    </subcellularLocation>
</comment>
<dbReference type="Pfam" id="PF00892">
    <property type="entry name" value="EamA"/>
    <property type="match status" value="2"/>
</dbReference>
<organism evidence="7">
    <name type="scientific">freshwater metagenome</name>
    <dbReference type="NCBI Taxonomy" id="449393"/>
    <lineage>
        <taxon>unclassified sequences</taxon>
        <taxon>metagenomes</taxon>
        <taxon>ecological metagenomes</taxon>
    </lineage>
</organism>
<dbReference type="AlphaFoldDB" id="A0A6J6Q6F6"/>
<feature type="transmembrane region" description="Helical" evidence="5">
    <location>
        <begin position="145"/>
        <end position="161"/>
    </location>
</feature>
<protein>
    <submittedName>
        <fullName evidence="7">Unannotated protein</fullName>
    </submittedName>
</protein>
<gene>
    <name evidence="7" type="ORF">UFOPK2399_01596</name>
</gene>
<feature type="transmembrane region" description="Helical" evidence="5">
    <location>
        <begin position="115"/>
        <end position="133"/>
    </location>
</feature>
<sequence>MLVITMTFWGGNFTATKYAITHGVHPLAYSSSRYTIAAIIFFGLSRVFEGSVRIARNDFGVLALCAVGLVANQVCFIYALRYTSTASAALLFGTMPIFAALISFFAGIERPTRRFAIAAVVSLVGVVFVAVGTNGSLSSNLKGDALTMVAVITWAFYSVMATPMMTRYSPIRLSAYAFGCTSLVMLAIATPQLKTQTLHLSHTVWATYSFAVVLSLVFANVLWFRSIKIIGPSRASLFSNLQFFLAALFGVLLLSEKITVLQVLGGVTIGVAILLSRPRGSKLAPVESVE</sequence>
<name>A0A6J6Q6F6_9ZZZZ</name>
<dbReference type="InterPro" id="IPR050638">
    <property type="entry name" value="AA-Vitamin_Transporters"/>
</dbReference>
<keyword evidence="2 5" id="KW-0812">Transmembrane</keyword>
<keyword evidence="3 5" id="KW-1133">Transmembrane helix</keyword>
<feature type="domain" description="EamA" evidence="6">
    <location>
        <begin position="2"/>
        <end position="130"/>
    </location>
</feature>
<feature type="transmembrane region" description="Helical" evidence="5">
    <location>
        <begin position="173"/>
        <end position="193"/>
    </location>
</feature>
<proteinExistence type="predicted"/>
<feature type="transmembrane region" description="Helical" evidence="5">
    <location>
        <begin position="260"/>
        <end position="276"/>
    </location>
</feature>
<dbReference type="InterPro" id="IPR000620">
    <property type="entry name" value="EamA_dom"/>
</dbReference>
<dbReference type="EMBL" id="CAEZXP010000005">
    <property type="protein sequence ID" value="CAB4704775.1"/>
    <property type="molecule type" value="Genomic_DNA"/>
</dbReference>
<feature type="transmembrane region" description="Helical" evidence="5">
    <location>
        <begin position="205"/>
        <end position="223"/>
    </location>
</feature>
<feature type="transmembrane region" description="Helical" evidence="5">
    <location>
        <begin position="235"/>
        <end position="254"/>
    </location>
</feature>
<accession>A0A6J6Q6F6</accession>
<evidence type="ECO:0000256" key="1">
    <source>
        <dbReference type="ARBA" id="ARBA00004141"/>
    </source>
</evidence>
<dbReference type="SUPFAM" id="SSF103481">
    <property type="entry name" value="Multidrug resistance efflux transporter EmrE"/>
    <property type="match status" value="2"/>
</dbReference>
<evidence type="ECO:0000256" key="5">
    <source>
        <dbReference type="SAM" id="Phobius"/>
    </source>
</evidence>
<feature type="domain" description="EamA" evidence="6">
    <location>
        <begin position="142"/>
        <end position="275"/>
    </location>
</feature>
<evidence type="ECO:0000259" key="6">
    <source>
        <dbReference type="Pfam" id="PF00892"/>
    </source>
</evidence>
<keyword evidence="4 5" id="KW-0472">Membrane</keyword>
<reference evidence="7" key="1">
    <citation type="submission" date="2020-05" db="EMBL/GenBank/DDBJ databases">
        <authorList>
            <person name="Chiriac C."/>
            <person name="Salcher M."/>
            <person name="Ghai R."/>
            <person name="Kavagutti S V."/>
        </authorList>
    </citation>
    <scope>NUCLEOTIDE SEQUENCE</scope>
</reference>
<evidence type="ECO:0000313" key="7">
    <source>
        <dbReference type="EMBL" id="CAB4704775.1"/>
    </source>
</evidence>
<evidence type="ECO:0000256" key="4">
    <source>
        <dbReference type="ARBA" id="ARBA00023136"/>
    </source>
</evidence>
<dbReference type="GO" id="GO:0016020">
    <property type="term" value="C:membrane"/>
    <property type="evidence" value="ECO:0007669"/>
    <property type="project" value="UniProtKB-SubCell"/>
</dbReference>
<feature type="transmembrane region" description="Helical" evidence="5">
    <location>
        <begin position="60"/>
        <end position="80"/>
    </location>
</feature>
<dbReference type="InterPro" id="IPR037185">
    <property type="entry name" value="EmrE-like"/>
</dbReference>
<dbReference type="PANTHER" id="PTHR32322">
    <property type="entry name" value="INNER MEMBRANE TRANSPORTER"/>
    <property type="match status" value="1"/>
</dbReference>
<evidence type="ECO:0000256" key="3">
    <source>
        <dbReference type="ARBA" id="ARBA00022989"/>
    </source>
</evidence>
<dbReference type="PANTHER" id="PTHR32322:SF2">
    <property type="entry name" value="EAMA DOMAIN-CONTAINING PROTEIN"/>
    <property type="match status" value="1"/>
</dbReference>